<comment type="catalytic activity">
    <reaction evidence="6">
        <text>a (3S)-3-hydroxyacyl-CoA = a (2E)-enoyl-CoA + H2O</text>
        <dbReference type="Rhea" id="RHEA:16105"/>
        <dbReference type="ChEBI" id="CHEBI:15377"/>
        <dbReference type="ChEBI" id="CHEBI:57318"/>
        <dbReference type="ChEBI" id="CHEBI:58856"/>
        <dbReference type="EC" id="4.2.1.17"/>
    </reaction>
</comment>
<evidence type="ECO:0000256" key="6">
    <source>
        <dbReference type="ARBA" id="ARBA00023709"/>
    </source>
</evidence>
<evidence type="ECO:0000256" key="8">
    <source>
        <dbReference type="RuleBase" id="RU003707"/>
    </source>
</evidence>
<comment type="catalytic activity">
    <reaction evidence="7">
        <text>a 4-saturated-(3S)-3-hydroxyacyl-CoA = a (3E)-enoyl-CoA + H2O</text>
        <dbReference type="Rhea" id="RHEA:20724"/>
        <dbReference type="ChEBI" id="CHEBI:15377"/>
        <dbReference type="ChEBI" id="CHEBI:58521"/>
        <dbReference type="ChEBI" id="CHEBI:137480"/>
        <dbReference type="EC" id="4.2.1.17"/>
    </reaction>
</comment>
<feature type="region of interest" description="Disordered" evidence="9">
    <location>
        <begin position="238"/>
        <end position="257"/>
    </location>
</feature>
<dbReference type="PANTHER" id="PTHR11941:SF169">
    <property type="entry name" value="(7AS)-7A-METHYL-1,5-DIOXO-2,3,5,6,7,7A-HEXAHYDRO-1H-INDENE-CARBOXYL-COA HYDROLASE"/>
    <property type="match status" value="1"/>
</dbReference>
<keyword evidence="5 10" id="KW-0456">Lyase</keyword>
<organism evidence="10 11">
    <name type="scientific">Mycolicibacterium fortuitum</name>
    <name type="common">Mycobacterium fortuitum</name>
    <dbReference type="NCBI Taxonomy" id="1766"/>
    <lineage>
        <taxon>Bacteria</taxon>
        <taxon>Bacillati</taxon>
        <taxon>Actinomycetota</taxon>
        <taxon>Actinomycetes</taxon>
        <taxon>Mycobacteriales</taxon>
        <taxon>Mycobacteriaceae</taxon>
        <taxon>Mycolicibacterium</taxon>
    </lineage>
</organism>
<dbReference type="Gene3D" id="3.90.226.10">
    <property type="entry name" value="2-enoyl-CoA Hydratase, Chain A, domain 1"/>
    <property type="match status" value="1"/>
</dbReference>
<dbReference type="CDD" id="cd06558">
    <property type="entry name" value="crotonase-like"/>
    <property type="match status" value="1"/>
</dbReference>
<dbReference type="InterPro" id="IPR018376">
    <property type="entry name" value="Enoyl-CoA_hyd/isom_CS"/>
</dbReference>
<evidence type="ECO:0000256" key="3">
    <source>
        <dbReference type="ARBA" id="ARBA00022832"/>
    </source>
</evidence>
<proteinExistence type="inferred from homology"/>
<dbReference type="Proteomes" id="UP000255389">
    <property type="component" value="Unassembled WGS sequence"/>
</dbReference>
<evidence type="ECO:0000256" key="4">
    <source>
        <dbReference type="ARBA" id="ARBA00023098"/>
    </source>
</evidence>
<reference evidence="10 11" key="1">
    <citation type="submission" date="2018-06" db="EMBL/GenBank/DDBJ databases">
        <authorList>
            <consortium name="Pathogen Informatics"/>
            <person name="Doyle S."/>
        </authorList>
    </citation>
    <scope>NUCLEOTIDE SEQUENCE [LARGE SCALE GENOMIC DNA]</scope>
    <source>
        <strain evidence="10 11">NCTC1542</strain>
    </source>
</reference>
<dbReference type="InterPro" id="IPR001753">
    <property type="entry name" value="Enoyl-CoA_hydra/iso"/>
</dbReference>
<keyword evidence="10" id="KW-0413">Isomerase</keyword>
<evidence type="ECO:0000256" key="1">
    <source>
        <dbReference type="ARBA" id="ARBA00002994"/>
    </source>
</evidence>
<dbReference type="GO" id="GO:0018812">
    <property type="term" value="F:3-hydroxyacyl-CoA dehydratase activity"/>
    <property type="evidence" value="ECO:0007669"/>
    <property type="project" value="RHEA"/>
</dbReference>
<comment type="similarity">
    <text evidence="2 8">Belongs to the enoyl-CoA hydratase/isomerase family.</text>
</comment>
<name>A0A378V085_MYCFO</name>
<dbReference type="InterPro" id="IPR029045">
    <property type="entry name" value="ClpP/crotonase-like_dom_sf"/>
</dbReference>
<evidence type="ECO:0000313" key="10">
    <source>
        <dbReference type="EMBL" id="SUA03745.1"/>
    </source>
</evidence>
<dbReference type="InterPro" id="IPR014748">
    <property type="entry name" value="Enoyl-CoA_hydra_C"/>
</dbReference>
<dbReference type="Gene3D" id="1.10.12.10">
    <property type="entry name" value="Lyase 2-enoyl-coa Hydratase, Chain A, domain 2"/>
    <property type="match status" value="1"/>
</dbReference>
<accession>A0A378V085</accession>
<evidence type="ECO:0000313" key="11">
    <source>
        <dbReference type="Proteomes" id="UP000255389"/>
    </source>
</evidence>
<evidence type="ECO:0000256" key="9">
    <source>
        <dbReference type="SAM" id="MobiDB-lite"/>
    </source>
</evidence>
<dbReference type="GO" id="GO:0016853">
    <property type="term" value="F:isomerase activity"/>
    <property type="evidence" value="ECO:0007669"/>
    <property type="project" value="UniProtKB-KW"/>
</dbReference>
<evidence type="ECO:0000256" key="5">
    <source>
        <dbReference type="ARBA" id="ARBA00023239"/>
    </source>
</evidence>
<comment type="function">
    <text evidence="1">Could possibly oxidize fatty acids using specific components.</text>
</comment>
<sequence>MSSGQVTFDTDGPVAIITLDRPQALNALTVDMLSQLAAAFGDAAADDSIRAIVLTGAGERAFCTGGDLAELIPRLTAGELSILVPDASKRFFSDIFKPIIAAVNGVCVGGGLEMLLGTDLRLATPSAAFGLPEVRWGLIAGGGSHVRLPQQVPWAIAMQMLLTGEPISAQRAHQAGLINDIVEHEALLAHAVGVAKAISANAPRAVQTAKEIAVRALANDAAFNLEYAFNKQVITSDDASEGPRAFTEKRTPHFTGK</sequence>
<gene>
    <name evidence="10" type="primary">caiD_6</name>
    <name evidence="10" type="ORF">NCTC1542_05231</name>
</gene>
<keyword evidence="3" id="KW-0276">Fatty acid metabolism</keyword>
<evidence type="ECO:0000256" key="2">
    <source>
        <dbReference type="ARBA" id="ARBA00005254"/>
    </source>
</evidence>
<dbReference type="PANTHER" id="PTHR11941">
    <property type="entry name" value="ENOYL-COA HYDRATASE-RELATED"/>
    <property type="match status" value="1"/>
</dbReference>
<dbReference type="SUPFAM" id="SSF52096">
    <property type="entry name" value="ClpP/crotonase"/>
    <property type="match status" value="1"/>
</dbReference>
<dbReference type="RefSeq" id="WP_003881692.1">
    <property type="nucleotide sequence ID" value="NZ_CP110127.1"/>
</dbReference>
<dbReference type="GeneID" id="93410819"/>
<protein>
    <submittedName>
        <fullName evidence="10">Putative enoyl-CoA hydratase/isomerase</fullName>
        <ecNumber evidence="10">4.2.1.-</ecNumber>
    </submittedName>
</protein>
<evidence type="ECO:0000256" key="7">
    <source>
        <dbReference type="ARBA" id="ARBA00023717"/>
    </source>
</evidence>
<dbReference type="PROSITE" id="PS00166">
    <property type="entry name" value="ENOYL_COA_HYDRATASE"/>
    <property type="match status" value="1"/>
</dbReference>
<dbReference type="EMBL" id="UGQY01000004">
    <property type="protein sequence ID" value="SUA03745.1"/>
    <property type="molecule type" value="Genomic_DNA"/>
</dbReference>
<dbReference type="Pfam" id="PF00378">
    <property type="entry name" value="ECH_1"/>
    <property type="match status" value="1"/>
</dbReference>
<keyword evidence="4" id="KW-0443">Lipid metabolism</keyword>
<dbReference type="AlphaFoldDB" id="A0A378V085"/>
<dbReference type="EC" id="4.2.1.-" evidence="10"/>
<dbReference type="GO" id="GO:0006635">
    <property type="term" value="P:fatty acid beta-oxidation"/>
    <property type="evidence" value="ECO:0007669"/>
    <property type="project" value="TreeGrafter"/>
</dbReference>